<evidence type="ECO:0000313" key="3">
    <source>
        <dbReference type="Proteomes" id="UP000838763"/>
    </source>
</evidence>
<protein>
    <submittedName>
        <fullName evidence="2">Uncharacterized protein</fullName>
    </submittedName>
</protein>
<proteinExistence type="predicted"/>
<evidence type="ECO:0000256" key="1">
    <source>
        <dbReference type="SAM" id="SignalP"/>
    </source>
</evidence>
<sequence>MQLLHAGLLSALLALPATAQSPGPSWPACAATSTGFHPGWEVEYLELTERPGEKASPKTGETFRITEDDGECFTTWTRDEKPAPGVTTKVDFILDVLELYFYFEQSWTCAGDEGSKQILFAYANICNPLGPCQVIGQHCSISDATRANPVFVGPAKVESHSTDAEADAPGTTYATPTEQACSAYPNSYLFFELRNLADDSITQCYFESFDYEASQDGLVFGNEWAGLDAKGRGCRTGRNVLVTREEGWVPDGWEELGSPVGQDWHWDATPASISFDTGSYELSLEQMWPCGDVEQAFYGTTVLRLHLDCQGVVDEKTPEECKPLNALYNSAGAPIFSPASSTI</sequence>
<dbReference type="AlphaFoldDB" id="A0A9P1H2J9"/>
<organism evidence="2 3">
    <name type="scientific">Parascedosporium putredinis</name>
    <dbReference type="NCBI Taxonomy" id="1442378"/>
    <lineage>
        <taxon>Eukaryota</taxon>
        <taxon>Fungi</taxon>
        <taxon>Dikarya</taxon>
        <taxon>Ascomycota</taxon>
        <taxon>Pezizomycotina</taxon>
        <taxon>Sordariomycetes</taxon>
        <taxon>Hypocreomycetidae</taxon>
        <taxon>Microascales</taxon>
        <taxon>Microascaceae</taxon>
        <taxon>Parascedosporium</taxon>
    </lineage>
</organism>
<gene>
    <name evidence="2" type="ORF">PPNO1_LOCUS3912</name>
</gene>
<reference evidence="2" key="1">
    <citation type="submission" date="2022-11" db="EMBL/GenBank/DDBJ databases">
        <authorList>
            <person name="Scott C."/>
            <person name="Bruce N."/>
        </authorList>
    </citation>
    <scope>NUCLEOTIDE SEQUENCE</scope>
</reference>
<comment type="caution">
    <text evidence="2">The sequence shown here is derived from an EMBL/GenBank/DDBJ whole genome shotgun (WGS) entry which is preliminary data.</text>
</comment>
<name>A0A9P1H2J9_9PEZI</name>
<keyword evidence="3" id="KW-1185">Reference proteome</keyword>
<dbReference type="EMBL" id="CALLCH030000010">
    <property type="protein sequence ID" value="CAI4214178.1"/>
    <property type="molecule type" value="Genomic_DNA"/>
</dbReference>
<evidence type="ECO:0000313" key="2">
    <source>
        <dbReference type="EMBL" id="CAI4214178.1"/>
    </source>
</evidence>
<keyword evidence="1" id="KW-0732">Signal</keyword>
<dbReference type="Proteomes" id="UP000838763">
    <property type="component" value="Unassembled WGS sequence"/>
</dbReference>
<feature type="signal peptide" evidence="1">
    <location>
        <begin position="1"/>
        <end position="19"/>
    </location>
</feature>
<feature type="chain" id="PRO_5040295510" evidence="1">
    <location>
        <begin position="20"/>
        <end position="343"/>
    </location>
</feature>
<accession>A0A9P1H2J9</accession>